<name>A0A0D1E5H9_MYCMD</name>
<evidence type="ECO:0000256" key="4">
    <source>
        <dbReference type="ARBA" id="ARBA00022989"/>
    </source>
</evidence>
<reference evidence="7 8" key="1">
    <citation type="journal article" date="2006" name="Nature">
        <title>Insights from the genome of the biotrophic fungal plant pathogen Ustilago maydis.</title>
        <authorList>
            <person name="Kamper J."/>
            <person name="Kahmann R."/>
            <person name="Bolker M."/>
            <person name="Ma L.J."/>
            <person name="Brefort T."/>
            <person name="Saville B.J."/>
            <person name="Banuett F."/>
            <person name="Kronstad J.W."/>
            <person name="Gold S.E."/>
            <person name="Muller O."/>
            <person name="Perlin M.H."/>
            <person name="Wosten H.A."/>
            <person name="de Vries R."/>
            <person name="Ruiz-Herrera J."/>
            <person name="Reynaga-Pena C.G."/>
            <person name="Snetselaar K."/>
            <person name="McCann M."/>
            <person name="Perez-Martin J."/>
            <person name="Feldbrugge M."/>
            <person name="Basse C.W."/>
            <person name="Steinberg G."/>
            <person name="Ibeas J.I."/>
            <person name="Holloman W."/>
            <person name="Guzman P."/>
            <person name="Farman M."/>
            <person name="Stajich J.E."/>
            <person name="Sentandreu R."/>
            <person name="Gonzalez-Prieto J.M."/>
            <person name="Kennell J.C."/>
            <person name="Molina L."/>
            <person name="Schirawski J."/>
            <person name="Mendoza-Mendoza A."/>
            <person name="Greilinger D."/>
            <person name="Munch K."/>
            <person name="Rossel N."/>
            <person name="Scherer M."/>
            <person name="Vranes M."/>
            <person name="Ladendorf O."/>
            <person name="Vincon V."/>
            <person name="Fuchs U."/>
            <person name="Sandrock B."/>
            <person name="Meng S."/>
            <person name="Ho E.C."/>
            <person name="Cahill M.J."/>
            <person name="Boyce K.J."/>
            <person name="Klose J."/>
            <person name="Klosterman S.J."/>
            <person name="Deelstra H.J."/>
            <person name="Ortiz-Castellanos L."/>
            <person name="Li W."/>
            <person name="Sanchez-Alonso P."/>
            <person name="Schreier P.H."/>
            <person name="Hauser-Hahn I."/>
            <person name="Vaupel M."/>
            <person name="Koopmann E."/>
            <person name="Friedrich G."/>
            <person name="Voss H."/>
            <person name="Schluter T."/>
            <person name="Margolis J."/>
            <person name="Platt D."/>
            <person name="Swimmer C."/>
            <person name="Gnirke A."/>
            <person name="Chen F."/>
            <person name="Vysotskaia V."/>
            <person name="Mannhaupt G."/>
            <person name="Guldener U."/>
            <person name="Munsterkotter M."/>
            <person name="Haase D."/>
            <person name="Oesterheld M."/>
            <person name="Mewes H.W."/>
            <person name="Mauceli E.W."/>
            <person name="DeCaprio D."/>
            <person name="Wade C.M."/>
            <person name="Butler J."/>
            <person name="Young S."/>
            <person name="Jaffe D.B."/>
            <person name="Calvo S."/>
            <person name="Nusbaum C."/>
            <person name="Galagan J."/>
            <person name="Birren B.W."/>
        </authorList>
    </citation>
    <scope>NUCLEOTIDE SEQUENCE [LARGE SCALE GENOMIC DNA]</scope>
    <source>
        <strain evidence="8">DSM 14603 / FGSC 9021 / UM521</strain>
    </source>
</reference>
<evidence type="ECO:0000313" key="7">
    <source>
        <dbReference type="EMBL" id="KIS69610.1"/>
    </source>
</evidence>
<organism evidence="7 8">
    <name type="scientific">Mycosarcoma maydis</name>
    <name type="common">Corn smut fungus</name>
    <name type="synonym">Ustilago maydis</name>
    <dbReference type="NCBI Taxonomy" id="5270"/>
    <lineage>
        <taxon>Eukaryota</taxon>
        <taxon>Fungi</taxon>
        <taxon>Dikarya</taxon>
        <taxon>Basidiomycota</taxon>
        <taxon>Ustilaginomycotina</taxon>
        <taxon>Ustilaginomycetes</taxon>
        <taxon>Ustilaginales</taxon>
        <taxon>Ustilaginaceae</taxon>
        <taxon>Mycosarcoma</taxon>
    </lineage>
</organism>
<evidence type="ECO:0000256" key="5">
    <source>
        <dbReference type="ARBA" id="ARBA00023136"/>
    </source>
</evidence>
<dbReference type="RefSeq" id="XP_011388900.1">
    <property type="nucleotide sequence ID" value="XM_011390598.1"/>
</dbReference>
<evidence type="ECO:0000256" key="1">
    <source>
        <dbReference type="ARBA" id="ARBA00004127"/>
    </source>
</evidence>
<comment type="subcellular location">
    <subcellularLocation>
        <location evidence="1">Endomembrane system</location>
        <topology evidence="1">Multi-pass membrane protein</topology>
    </subcellularLocation>
</comment>
<evidence type="ECO:0000256" key="6">
    <source>
        <dbReference type="SAM" id="Phobius"/>
    </source>
</evidence>
<dbReference type="PANTHER" id="PTHR28144:SF1">
    <property type="entry name" value="ER MEMBRANE PROTEIN COMPLEX SUBUNIT 5"/>
    <property type="match status" value="1"/>
</dbReference>
<dbReference type="GO" id="GO:0005794">
    <property type="term" value="C:Golgi apparatus"/>
    <property type="evidence" value="ECO:0000318"/>
    <property type="project" value="GO_Central"/>
</dbReference>
<proteinExistence type="inferred from homology"/>
<dbReference type="GO" id="GO:0022890">
    <property type="term" value="F:inorganic cation transmembrane transporter activity"/>
    <property type="evidence" value="ECO:0000318"/>
    <property type="project" value="GO_Central"/>
</dbReference>
<comment type="similarity">
    <text evidence="2">Belongs to the membrane magnesium transporter (TC 1.A.67) family.</text>
</comment>
<feature type="transmembrane region" description="Helical" evidence="6">
    <location>
        <begin position="51"/>
        <end position="69"/>
    </location>
</feature>
<dbReference type="VEuPathDB" id="FungiDB:UMAG_12094"/>
<dbReference type="AlphaFoldDB" id="A0A0D1E5H9"/>
<evidence type="ECO:0000313" key="8">
    <source>
        <dbReference type="Proteomes" id="UP000000561"/>
    </source>
</evidence>
<dbReference type="InterPro" id="IPR053279">
    <property type="entry name" value="EMC_subunit"/>
</dbReference>
<keyword evidence="4 6" id="KW-1133">Transmembrane helix</keyword>
<evidence type="ECO:0000256" key="3">
    <source>
        <dbReference type="ARBA" id="ARBA00022692"/>
    </source>
</evidence>
<dbReference type="GeneID" id="23567859"/>
<dbReference type="STRING" id="237631.A0A0D1E5H9"/>
<dbReference type="OrthoDB" id="44756at2759"/>
<sequence>MTTTGRLLLAIGTLVFFHAAYSTYEHLSLRKSLGLAGAESNQMPIDITFETLVAFIVILIGIALTAAPLKNVTWASEMRTKSIDEVDSRSNFASLTHRGQILFASSD</sequence>
<evidence type="ECO:0000256" key="2">
    <source>
        <dbReference type="ARBA" id="ARBA00006109"/>
    </source>
</evidence>
<dbReference type="PANTHER" id="PTHR28144">
    <property type="entry name" value="ER MEMBRANE PROTEIN COMPLEX SUBUNIT 5"/>
    <property type="match status" value="1"/>
</dbReference>
<protein>
    <submittedName>
        <fullName evidence="7">Uncharacterized protein</fullName>
    </submittedName>
</protein>
<dbReference type="EMBL" id="CM003144">
    <property type="protein sequence ID" value="KIS69610.1"/>
    <property type="molecule type" value="Genomic_DNA"/>
</dbReference>
<dbReference type="GO" id="GO:0005769">
    <property type="term" value="C:early endosome"/>
    <property type="evidence" value="ECO:0000318"/>
    <property type="project" value="GO_Central"/>
</dbReference>
<accession>A0A0D1E5H9</accession>
<dbReference type="InterPro" id="IPR018937">
    <property type="entry name" value="MMgT"/>
</dbReference>
<dbReference type="KEGG" id="uma:UMAG_12094"/>
<keyword evidence="8" id="KW-1185">Reference proteome</keyword>
<gene>
    <name evidence="7" type="ORF">UMAG_12094</name>
</gene>
<dbReference type="Proteomes" id="UP000000561">
    <property type="component" value="Chromosome 5"/>
</dbReference>
<dbReference type="GO" id="GO:0005886">
    <property type="term" value="C:plasma membrane"/>
    <property type="evidence" value="ECO:0000318"/>
    <property type="project" value="GO_Central"/>
</dbReference>
<dbReference type="InParanoid" id="A0A0D1E5H9"/>
<dbReference type="GO" id="GO:0072546">
    <property type="term" value="C:EMC complex"/>
    <property type="evidence" value="ECO:0000318"/>
    <property type="project" value="GO_Central"/>
</dbReference>
<keyword evidence="3 6" id="KW-0812">Transmembrane</keyword>
<keyword evidence="5 6" id="KW-0472">Membrane</keyword>
<dbReference type="Pfam" id="PF10270">
    <property type="entry name" value="MMgT"/>
    <property type="match status" value="1"/>
</dbReference>